<feature type="region of interest" description="Disordered" evidence="4">
    <location>
        <begin position="1081"/>
        <end position="1118"/>
    </location>
</feature>
<organism evidence="6 7">
    <name type="scientific">Smittium culicis</name>
    <dbReference type="NCBI Taxonomy" id="133412"/>
    <lineage>
        <taxon>Eukaryota</taxon>
        <taxon>Fungi</taxon>
        <taxon>Fungi incertae sedis</taxon>
        <taxon>Zoopagomycota</taxon>
        <taxon>Kickxellomycotina</taxon>
        <taxon>Harpellomycetes</taxon>
        <taxon>Harpellales</taxon>
        <taxon>Legeriomycetaceae</taxon>
        <taxon>Smittium</taxon>
    </lineage>
</organism>
<dbReference type="Pfam" id="PF10033">
    <property type="entry name" value="ATG13"/>
    <property type="match status" value="1"/>
</dbReference>
<accession>A0A1R1Y7X5</accession>
<evidence type="ECO:0000313" key="7">
    <source>
        <dbReference type="Proteomes" id="UP000187283"/>
    </source>
</evidence>
<dbReference type="PANTHER" id="PTHR13430:SF4">
    <property type="entry name" value="AUTOPHAGY-RELATED PROTEIN 13"/>
    <property type="match status" value="1"/>
</dbReference>
<keyword evidence="2 3" id="KW-0072">Autophagy</keyword>
<feature type="compositionally biased region" description="Polar residues" evidence="4">
    <location>
        <begin position="19"/>
        <end position="59"/>
    </location>
</feature>
<feature type="region of interest" description="Disordered" evidence="4">
    <location>
        <begin position="1198"/>
        <end position="1221"/>
    </location>
</feature>
<feature type="region of interest" description="Disordered" evidence="4">
    <location>
        <begin position="625"/>
        <end position="654"/>
    </location>
</feature>
<evidence type="ECO:0000256" key="2">
    <source>
        <dbReference type="ARBA" id="ARBA00023006"/>
    </source>
</evidence>
<dbReference type="InterPro" id="IPR036570">
    <property type="entry name" value="HORMA_dom_sf"/>
</dbReference>
<dbReference type="GO" id="GO:0005829">
    <property type="term" value="C:cytosol"/>
    <property type="evidence" value="ECO:0007669"/>
    <property type="project" value="TreeGrafter"/>
</dbReference>
<dbReference type="Proteomes" id="UP000187283">
    <property type="component" value="Unassembled WGS sequence"/>
</dbReference>
<dbReference type="STRING" id="133412.A0A1R1Y7X5"/>
<dbReference type="EMBL" id="LSSN01000634">
    <property type="protein sequence ID" value="OMJ22970.1"/>
    <property type="molecule type" value="Genomic_DNA"/>
</dbReference>
<dbReference type="Gene3D" id="3.30.900.10">
    <property type="entry name" value="HORMA domain"/>
    <property type="match status" value="1"/>
</dbReference>
<reference evidence="6 7" key="1">
    <citation type="submission" date="2017-01" db="EMBL/GenBank/DDBJ databases">
        <authorList>
            <person name="Mah S.A."/>
            <person name="Swanson W.J."/>
            <person name="Moy G.W."/>
            <person name="Vacquier V.D."/>
        </authorList>
    </citation>
    <scope>NUCLEOTIDE SEQUENCE [LARGE SCALE GENOMIC DNA]</scope>
    <source>
        <strain evidence="6 7">GSMNP</strain>
    </source>
</reference>
<proteinExistence type="inferred from homology"/>
<dbReference type="GO" id="GO:0034497">
    <property type="term" value="P:protein localization to phagophore assembly site"/>
    <property type="evidence" value="ECO:0007669"/>
    <property type="project" value="TreeGrafter"/>
</dbReference>
<feature type="compositionally biased region" description="Low complexity" evidence="4">
    <location>
        <begin position="919"/>
        <end position="929"/>
    </location>
</feature>
<protein>
    <recommendedName>
        <fullName evidence="3">Autophagy-related protein 13</fullName>
    </recommendedName>
</protein>
<dbReference type="AlphaFoldDB" id="A0A1R1Y7X5"/>
<feature type="compositionally biased region" description="Polar residues" evidence="4">
    <location>
        <begin position="787"/>
        <end position="809"/>
    </location>
</feature>
<dbReference type="InterPro" id="IPR040182">
    <property type="entry name" value="ATG13"/>
</dbReference>
<dbReference type="PANTHER" id="PTHR13430">
    <property type="match status" value="1"/>
</dbReference>
<feature type="compositionally biased region" description="Low complexity" evidence="4">
    <location>
        <begin position="1088"/>
        <end position="1098"/>
    </location>
</feature>
<dbReference type="GO" id="GO:0000423">
    <property type="term" value="P:mitophagy"/>
    <property type="evidence" value="ECO:0007669"/>
    <property type="project" value="TreeGrafter"/>
</dbReference>
<feature type="region of interest" description="Disordered" evidence="4">
    <location>
        <begin position="741"/>
        <end position="770"/>
    </location>
</feature>
<comment type="caution">
    <text evidence="6">The sequence shown here is derived from an EMBL/GenBank/DDBJ whole genome shotgun (WGS) entry which is preliminary data.</text>
</comment>
<evidence type="ECO:0000256" key="4">
    <source>
        <dbReference type="SAM" id="MobiDB-lite"/>
    </source>
</evidence>
<dbReference type="InterPro" id="IPR018731">
    <property type="entry name" value="Atg13_N"/>
</dbReference>
<feature type="region of interest" description="Disordered" evidence="4">
    <location>
        <begin position="787"/>
        <end position="820"/>
    </location>
</feature>
<feature type="region of interest" description="Disordered" evidence="4">
    <location>
        <begin position="677"/>
        <end position="707"/>
    </location>
</feature>
<dbReference type="GO" id="GO:0000407">
    <property type="term" value="C:phagophore assembly site"/>
    <property type="evidence" value="ECO:0007669"/>
    <property type="project" value="TreeGrafter"/>
</dbReference>
<evidence type="ECO:0000259" key="5">
    <source>
        <dbReference type="Pfam" id="PF10033"/>
    </source>
</evidence>
<feature type="region of interest" description="Disordered" evidence="4">
    <location>
        <begin position="896"/>
        <end position="1039"/>
    </location>
</feature>
<dbReference type="OrthoDB" id="70161at2759"/>
<feature type="region of interest" description="Disordered" evidence="4">
    <location>
        <begin position="1"/>
        <end position="113"/>
    </location>
</feature>
<feature type="compositionally biased region" description="Polar residues" evidence="4">
    <location>
        <begin position="934"/>
        <end position="1001"/>
    </location>
</feature>
<name>A0A1R1Y7X5_9FUNG</name>
<evidence type="ECO:0000256" key="3">
    <source>
        <dbReference type="RuleBase" id="RU361214"/>
    </source>
</evidence>
<evidence type="ECO:0000256" key="1">
    <source>
        <dbReference type="ARBA" id="ARBA00005246"/>
    </source>
</evidence>
<comment type="similarity">
    <text evidence="1 3">Belongs to the ATG13 family. Fungi subfamily.</text>
</comment>
<evidence type="ECO:0000313" key="6">
    <source>
        <dbReference type="EMBL" id="OMJ22970.1"/>
    </source>
</evidence>
<feature type="compositionally biased region" description="Polar residues" evidence="4">
    <location>
        <begin position="691"/>
        <end position="706"/>
    </location>
</feature>
<dbReference type="GO" id="GO:1990316">
    <property type="term" value="C:Atg1/ULK1 kinase complex"/>
    <property type="evidence" value="ECO:0007669"/>
    <property type="project" value="InterPro"/>
</dbReference>
<feature type="compositionally biased region" description="Low complexity" evidence="4">
    <location>
        <begin position="746"/>
        <end position="765"/>
    </location>
</feature>
<feature type="domain" description="Autophagy-related protein 13 N-terminal" evidence="5">
    <location>
        <begin position="152"/>
        <end position="396"/>
    </location>
</feature>
<sequence length="1268" mass="142105">MLPINSNSSKDKFQKSPKKNSTSPLPNYNRFNSNDDFSYSHLAPTNSKIPPPNLSSDFSPHNAWPHNFSQNQSLSNTLSNKFIPPTQSPKNVVHSLSPEFKDPFNKNSPLDLSNPSLNSSFNNNSILDSKSSINSKQPIPSNASPLKLAQFMFNKISQIIIETRVDKSFFSQNSLNPSNLPPHSIPPNNLAPFKLNYLFGISTYLFPAVNHDLYYWKKYLSLDSPSIPPLFISIYLDINTSPDNFVYFKDNNNFNNLISLQNNKLSLDPDQQPIHKNTYRFILENWKIDFSSPSSSPPNDQPKIYKNSILFCKLIYSLVHLLPSTTFAKNINSFTFNDFSFGYQIRKTPNSVFSSPPIKIQTSQFCPPINSYSFKPLQTSLGNFCVSVNYFSQCDFFIKPKPINSPKPNDIFEIDDSFFTPTLSNQHNILYHPSSVPTGLSANYQKIPPPNNPEIPFPNNPEILPANSLKIPSANSYSFNKYHSQFHNPYNSIPPHKNSIENNQILYSRSPNASTKPEDIFSGHFSPLPISSPNNNISVSSNINISADTNNNNTYSSGFSNSFKNINHVNKPFSISRTSSINNSNTILPISPFKKPTSISSIKSESLNSNFDDLRLKRLDNYQEHSSIDDSKSSNFINSSFNMPPPRSIPRRNVDFNRMSSNLSSSLGNPLYEKRVVSSQLSNKPRPLSTRLPSATSNNPDSTTTHRAGISFEKKLSTSNSSGLSIEPKLVSSFQKRRINRYSSGDNPFSNDTNSPSFNSSSNNPYQHSLYSNSALSKTSLNITPSESFSLKDNNNSIENSRQYSNTHNRGLFNKPNSNLSSSNNKDIANFIDLLDNKFSTPSFKKPNSQAISPHEDFLKPLSDLDIHAYPSSSPKNKLKHNHHTSNLSKLLKESYPNKPLSQKSDIDTTDPFCENYPKSTNSSKSNNQKFDDSSGNYYNKNNAFSANPARNSLNRIPSFKNYSNDQSKYSNSYKPSSDFTINNNTTPANSSNFVSRNNPSVGYYDPKSLSKKYAPSLNDDKYKYSKTPLRKSSNFDESSSNCLNLNNYKSSLPSGISPLKNNLNAFKDFSDSDSIEIPEIPNYANRNTSTNNSSSSSAKHLVNSTDYDNLSNSHVSSKQSKKSSIIADFGSVRAQLGLDKSALIFSGRDESDNQEYYSLPHTPDLTESKVENLPKKQPYFSKIFNISNRNLTGYVSSNTSNASNSNRNRNGSSGSSRLFSNSAHRSSIEHSFSNIDFHDTDELESDSNILIFNMSNTSLSNRKNKRK</sequence>
<gene>
    <name evidence="6" type="ORF">AYI70_g2550</name>
</gene>
<feature type="compositionally biased region" description="Low complexity" evidence="4">
    <location>
        <begin position="67"/>
        <end position="80"/>
    </location>
</feature>
<keyword evidence="7" id="KW-1185">Reference proteome</keyword>
<dbReference type="GO" id="GO:0034727">
    <property type="term" value="P:piecemeal microautophagy of the nucleus"/>
    <property type="evidence" value="ECO:0007669"/>
    <property type="project" value="TreeGrafter"/>
</dbReference>